<evidence type="ECO:0000259" key="10">
    <source>
        <dbReference type="Pfam" id="PF21088"/>
    </source>
</evidence>
<feature type="domain" description="Mechanosensitive ion channel MscS" evidence="8">
    <location>
        <begin position="176"/>
        <end position="245"/>
    </location>
</feature>
<feature type="transmembrane region" description="Helical" evidence="7">
    <location>
        <begin position="138"/>
        <end position="162"/>
    </location>
</feature>
<dbReference type="InterPro" id="IPR006686">
    <property type="entry name" value="MscS_channel_CS"/>
</dbReference>
<evidence type="ECO:0000256" key="1">
    <source>
        <dbReference type="ARBA" id="ARBA00004651"/>
    </source>
</evidence>
<comment type="similarity">
    <text evidence="2">Belongs to the MscS (TC 1.A.23) family.</text>
</comment>
<evidence type="ECO:0000259" key="8">
    <source>
        <dbReference type="Pfam" id="PF00924"/>
    </source>
</evidence>
<dbReference type="Pfam" id="PF21088">
    <property type="entry name" value="MS_channel_1st"/>
    <property type="match status" value="1"/>
</dbReference>
<keyword evidence="3" id="KW-1003">Cell membrane</keyword>
<evidence type="ECO:0000313" key="12">
    <source>
        <dbReference type="Proteomes" id="UP001201273"/>
    </source>
</evidence>
<dbReference type="SUPFAM" id="SSF82861">
    <property type="entry name" value="Mechanosensitive channel protein MscS (YggB), transmembrane region"/>
    <property type="match status" value="1"/>
</dbReference>
<comment type="subcellular location">
    <subcellularLocation>
        <location evidence="1">Cell membrane</location>
        <topology evidence="1">Multi-pass membrane protein</topology>
    </subcellularLocation>
</comment>
<proteinExistence type="inferred from homology"/>
<dbReference type="InterPro" id="IPR049142">
    <property type="entry name" value="MS_channel_1st"/>
</dbReference>
<dbReference type="Gene3D" id="2.30.30.60">
    <property type="match status" value="1"/>
</dbReference>
<dbReference type="Gene3D" id="3.30.70.100">
    <property type="match status" value="1"/>
</dbReference>
<feature type="transmembrane region" description="Helical" evidence="7">
    <location>
        <begin position="20"/>
        <end position="38"/>
    </location>
</feature>
<gene>
    <name evidence="11" type="ORF">K6Y31_13725</name>
</gene>
<dbReference type="InterPro" id="IPR011066">
    <property type="entry name" value="MscS_channel_C_sf"/>
</dbReference>
<evidence type="ECO:0000256" key="6">
    <source>
        <dbReference type="ARBA" id="ARBA00023136"/>
    </source>
</evidence>
<keyword evidence="6 7" id="KW-0472">Membrane</keyword>
<reference evidence="11 12" key="1">
    <citation type="journal article" date="2022" name="Environ. Microbiol. Rep.">
        <title>Eco-phylogenetic analyses reveal divergent evolution of vitamin B12 metabolism in the marine bacterial family 'Psychromonadaceae'.</title>
        <authorList>
            <person name="Jin X."/>
            <person name="Yang Y."/>
            <person name="Cao H."/>
            <person name="Gao B."/>
            <person name="Zhao Z."/>
        </authorList>
    </citation>
    <scope>NUCLEOTIDE SEQUENCE [LARGE SCALE GENOMIC DNA]</scope>
    <source>
        <strain evidence="11 12">MKS20</strain>
    </source>
</reference>
<feature type="transmembrane region" description="Helical" evidence="7">
    <location>
        <begin position="168"/>
        <end position="189"/>
    </location>
</feature>
<dbReference type="PANTHER" id="PTHR43634">
    <property type="entry name" value="OW CONDUCTANCE MECHANOSENSITIVE CHANNEL"/>
    <property type="match status" value="1"/>
</dbReference>
<evidence type="ECO:0000256" key="5">
    <source>
        <dbReference type="ARBA" id="ARBA00022989"/>
    </source>
</evidence>
<evidence type="ECO:0000313" key="11">
    <source>
        <dbReference type="EMBL" id="MCE2595867.1"/>
    </source>
</evidence>
<organism evidence="11 12">
    <name type="scientific">Motilimonas cestriensis</name>
    <dbReference type="NCBI Taxonomy" id="2742685"/>
    <lineage>
        <taxon>Bacteria</taxon>
        <taxon>Pseudomonadati</taxon>
        <taxon>Pseudomonadota</taxon>
        <taxon>Gammaproteobacteria</taxon>
        <taxon>Alteromonadales</taxon>
        <taxon>Alteromonadales genera incertae sedis</taxon>
        <taxon>Motilimonas</taxon>
    </lineage>
</organism>
<dbReference type="Proteomes" id="UP001201273">
    <property type="component" value="Unassembled WGS sequence"/>
</dbReference>
<dbReference type="Pfam" id="PF21082">
    <property type="entry name" value="MS_channel_3rd"/>
    <property type="match status" value="1"/>
</dbReference>
<evidence type="ECO:0000256" key="2">
    <source>
        <dbReference type="ARBA" id="ARBA00008017"/>
    </source>
</evidence>
<dbReference type="EMBL" id="JAIMJA010000013">
    <property type="protein sequence ID" value="MCE2595867.1"/>
    <property type="molecule type" value="Genomic_DNA"/>
</dbReference>
<sequence>MEWISSLITSYKTNNWMFDVSVILLITSVAFVFWRYFAKKMERLVLLTKTGWDDAIWASIWKPINWIVLTVGLAMVASVYAENQNSALLEYIPLALTLVLTGLIAWAFLRFITHAEHKFISQGKDETTVNALGKLMKAAVLVITALGIFQTLGFSISGVLAFGGVGGLVVGMAAKDLLANFFGAFVIYLDRPFKVGDWIRSPDRNIEGTVEHIGWRVSIIRTFDKRPLYVPNAVFSSIAVENPSRMSHRRIYETLGIRYADSKSMAAIVAEVKTMLAGHDEIDTTQTMIVNFNGFGSSSMDFFIYTFTKTTNWVHFHEVKQDVLLKVMAIIESYDAEFAFPTQTLHIEGVQPEVPISPES</sequence>
<feature type="domain" description="Mechanosensitive ion channel MscS C-terminal" evidence="9">
    <location>
        <begin position="256"/>
        <end position="338"/>
    </location>
</feature>
<dbReference type="PROSITE" id="PS01246">
    <property type="entry name" value="UPF0003"/>
    <property type="match status" value="1"/>
</dbReference>
<feature type="transmembrane region" description="Helical" evidence="7">
    <location>
        <begin position="92"/>
        <end position="112"/>
    </location>
</feature>
<keyword evidence="5 7" id="KW-1133">Transmembrane helix</keyword>
<name>A0ABS8WA28_9GAMM</name>
<keyword evidence="12" id="KW-1185">Reference proteome</keyword>
<dbReference type="InterPro" id="IPR011014">
    <property type="entry name" value="MscS_channel_TM-2"/>
</dbReference>
<evidence type="ECO:0000256" key="4">
    <source>
        <dbReference type="ARBA" id="ARBA00022692"/>
    </source>
</evidence>
<dbReference type="SUPFAM" id="SSF50182">
    <property type="entry name" value="Sm-like ribonucleoproteins"/>
    <property type="match status" value="1"/>
</dbReference>
<protein>
    <submittedName>
        <fullName evidence="11">Mechanosensitive ion channel family protein</fullName>
    </submittedName>
</protein>
<evidence type="ECO:0000259" key="9">
    <source>
        <dbReference type="Pfam" id="PF21082"/>
    </source>
</evidence>
<accession>A0ABS8WA28</accession>
<dbReference type="SUPFAM" id="SSF82689">
    <property type="entry name" value="Mechanosensitive channel protein MscS (YggB), C-terminal domain"/>
    <property type="match status" value="1"/>
</dbReference>
<dbReference type="InterPro" id="IPR023408">
    <property type="entry name" value="MscS_beta-dom_sf"/>
</dbReference>
<feature type="transmembrane region" description="Helical" evidence="7">
    <location>
        <begin position="59"/>
        <end position="80"/>
    </location>
</feature>
<dbReference type="PANTHER" id="PTHR43634:SF2">
    <property type="entry name" value="LOW CONDUCTANCE MECHANOSENSITIVE CHANNEL YNAI"/>
    <property type="match status" value="1"/>
</dbReference>
<comment type="caution">
    <text evidence="11">The sequence shown here is derived from an EMBL/GenBank/DDBJ whole genome shotgun (WGS) entry which is preliminary data.</text>
</comment>
<dbReference type="Pfam" id="PF00924">
    <property type="entry name" value="MS_channel_2nd"/>
    <property type="match status" value="1"/>
</dbReference>
<feature type="domain" description="Mechanosensitive ion channel transmembrane helices 2/3" evidence="10">
    <location>
        <begin position="136"/>
        <end position="175"/>
    </location>
</feature>
<evidence type="ECO:0000256" key="7">
    <source>
        <dbReference type="SAM" id="Phobius"/>
    </source>
</evidence>
<evidence type="ECO:0000256" key="3">
    <source>
        <dbReference type="ARBA" id="ARBA00022475"/>
    </source>
</evidence>
<dbReference type="InterPro" id="IPR045042">
    <property type="entry name" value="YnaI-like"/>
</dbReference>
<dbReference type="InterPro" id="IPR006685">
    <property type="entry name" value="MscS_channel_2nd"/>
</dbReference>
<dbReference type="InterPro" id="IPR010920">
    <property type="entry name" value="LSM_dom_sf"/>
</dbReference>
<keyword evidence="4 7" id="KW-0812">Transmembrane</keyword>
<dbReference type="Gene3D" id="1.10.287.1260">
    <property type="match status" value="1"/>
</dbReference>
<dbReference type="InterPro" id="IPR049278">
    <property type="entry name" value="MS_channel_C"/>
</dbReference>
<dbReference type="RefSeq" id="WP_233053531.1">
    <property type="nucleotide sequence ID" value="NZ_JAIMJA010000013.1"/>
</dbReference>